<evidence type="ECO:0000256" key="1">
    <source>
        <dbReference type="SAM" id="Phobius"/>
    </source>
</evidence>
<evidence type="ECO:0008006" key="4">
    <source>
        <dbReference type="Google" id="ProtNLM"/>
    </source>
</evidence>
<proteinExistence type="predicted"/>
<protein>
    <recommendedName>
        <fullName evidence="4">YcxB-like protein domain-containing protein</fullName>
    </recommendedName>
</protein>
<feature type="transmembrane region" description="Helical" evidence="1">
    <location>
        <begin position="49"/>
        <end position="71"/>
    </location>
</feature>
<gene>
    <name evidence="2" type="ORF">BO223_06640</name>
</gene>
<sequence length="170" mass="19114">MKIFKCSFPGNVSKDFRVQAAIPVWRLLLLPAMCIGYCLYLAYQPVSDTVRYWLAGIAALAALCGGLQLWARRILGFGYPPHYPNASKTADVFCTLDETGLKFSSPDPSVIYLPEVSWDEIKSYRIVESTLFLTSDLWGMVLVGLDMNGHPLEEWRELASLMKSRNVSEI</sequence>
<dbReference type="EMBL" id="MPJZ01000055">
    <property type="protein sequence ID" value="OLU44890.1"/>
    <property type="molecule type" value="Genomic_DNA"/>
</dbReference>
<keyword evidence="1" id="KW-1133">Transmembrane helix</keyword>
<dbReference type="AlphaFoldDB" id="A0A1Q9YK28"/>
<feature type="transmembrane region" description="Helical" evidence="1">
    <location>
        <begin position="24"/>
        <end position="43"/>
    </location>
</feature>
<organism evidence="2 3">
    <name type="scientific">Faecalibaculum rodentium</name>
    <dbReference type="NCBI Taxonomy" id="1702221"/>
    <lineage>
        <taxon>Bacteria</taxon>
        <taxon>Bacillati</taxon>
        <taxon>Bacillota</taxon>
        <taxon>Erysipelotrichia</taxon>
        <taxon>Erysipelotrichales</taxon>
        <taxon>Erysipelotrichaceae</taxon>
        <taxon>Faecalibaculum</taxon>
    </lineage>
</organism>
<dbReference type="RefSeq" id="WP_075885428.1">
    <property type="nucleotide sequence ID" value="NZ_CAJTBG010000025.1"/>
</dbReference>
<name>A0A1Q9YK28_9FIRM</name>
<accession>A0A1Q9YK28</accession>
<dbReference type="Proteomes" id="UP000186758">
    <property type="component" value="Unassembled WGS sequence"/>
</dbReference>
<evidence type="ECO:0000313" key="3">
    <source>
        <dbReference type="Proteomes" id="UP000186758"/>
    </source>
</evidence>
<keyword evidence="1" id="KW-0472">Membrane</keyword>
<reference evidence="2 3" key="1">
    <citation type="submission" date="2016-11" db="EMBL/GenBank/DDBJ databases">
        <title>Description of two novel members of the family Erysipelotrichaceae: Ileibacterium lipovorans gen. nov., sp. nov. and Dubosiella newyorkensis, gen. nov., sp. nov.</title>
        <authorList>
            <person name="Cox L.M."/>
            <person name="Sohn J."/>
            <person name="Tyrrell K.L."/>
            <person name="Citron D.M."/>
            <person name="Lawson P.A."/>
            <person name="Patel N.B."/>
            <person name="Iizumi T."/>
            <person name="Perez-Perez G.I."/>
            <person name="Goldstein E.J."/>
            <person name="Blaser M.J."/>
        </authorList>
    </citation>
    <scope>NUCLEOTIDE SEQUENCE [LARGE SCALE GENOMIC DNA]</scope>
    <source>
        <strain evidence="2 3">NYU-BL-K8</strain>
    </source>
</reference>
<comment type="caution">
    <text evidence="2">The sequence shown here is derived from an EMBL/GenBank/DDBJ whole genome shotgun (WGS) entry which is preliminary data.</text>
</comment>
<evidence type="ECO:0000313" key="2">
    <source>
        <dbReference type="EMBL" id="OLU44890.1"/>
    </source>
</evidence>
<keyword evidence="1" id="KW-0812">Transmembrane</keyword>